<dbReference type="Proteomes" id="UP000230423">
    <property type="component" value="Unassembled WGS sequence"/>
</dbReference>
<evidence type="ECO:0000313" key="14">
    <source>
        <dbReference type="Proteomes" id="UP000230423"/>
    </source>
</evidence>
<evidence type="ECO:0000256" key="7">
    <source>
        <dbReference type="ARBA" id="ARBA00022964"/>
    </source>
</evidence>
<evidence type="ECO:0000256" key="11">
    <source>
        <dbReference type="ARBA" id="ARBA00023180"/>
    </source>
</evidence>
<name>A0A2G9TWC2_TELCI</name>
<dbReference type="SMART" id="SM00702">
    <property type="entry name" value="P4Hc"/>
    <property type="match status" value="1"/>
</dbReference>
<evidence type="ECO:0000256" key="3">
    <source>
        <dbReference type="ARBA" id="ARBA00004367"/>
    </source>
</evidence>
<keyword evidence="7" id="KW-0223">Dioxygenase</keyword>
<dbReference type="PROSITE" id="PS51471">
    <property type="entry name" value="FE2OG_OXY"/>
    <property type="match status" value="1"/>
</dbReference>
<evidence type="ECO:0000256" key="2">
    <source>
        <dbReference type="ARBA" id="ARBA00001961"/>
    </source>
</evidence>
<evidence type="ECO:0000256" key="1">
    <source>
        <dbReference type="ARBA" id="ARBA00001954"/>
    </source>
</evidence>
<evidence type="ECO:0000259" key="12">
    <source>
        <dbReference type="PROSITE" id="PS51471"/>
    </source>
</evidence>
<dbReference type="AlphaFoldDB" id="A0A2G9TWC2"/>
<comment type="cofactor">
    <cofactor evidence="2">
        <name>L-ascorbate</name>
        <dbReference type="ChEBI" id="CHEBI:38290"/>
    </cofactor>
</comment>
<dbReference type="GO" id="GO:0005506">
    <property type="term" value="F:iron ion binding"/>
    <property type="evidence" value="ECO:0007669"/>
    <property type="project" value="InterPro"/>
</dbReference>
<dbReference type="GO" id="GO:0031418">
    <property type="term" value="F:L-ascorbic acid binding"/>
    <property type="evidence" value="ECO:0007669"/>
    <property type="project" value="InterPro"/>
</dbReference>
<sequence>MHLKAYNAAYNTHPAILHGNGPSKRHLNYLANYVANRWSANKGCTICAKKPKLELAKKDPADFPLVAISLFIARPIPFIEEMLQAFAHLDYPKKRIALFIYNSQQSNIKTLWEARYVHPGYHRLLEEDTVIDQACTDVYDYPLVSERFCKEMIEEMEHFGHWSDGSNRDERLAGGYENVPTRDIHMRQIEYERHWLYFLDEYVRPIQEKVFTGYFHRPVESIMMFVVRYRPDEQPSLRPHHDASTFSIDIALNKKGVDYEGGGVSYPRYNCVVPADQVGWAMMFPGRLTHLHEGLPTVKGTRYILVSFINP</sequence>
<evidence type="ECO:0000256" key="4">
    <source>
        <dbReference type="ARBA" id="ARBA00004427"/>
    </source>
</evidence>
<gene>
    <name evidence="13" type="ORF">TELCIR_16233</name>
</gene>
<evidence type="ECO:0000256" key="10">
    <source>
        <dbReference type="ARBA" id="ARBA00023136"/>
    </source>
</evidence>
<evidence type="ECO:0000313" key="13">
    <source>
        <dbReference type="EMBL" id="PIO62218.1"/>
    </source>
</evidence>
<accession>A0A2G9TWC2</accession>
<dbReference type="OrthoDB" id="69177at2759"/>
<dbReference type="EMBL" id="KZ352395">
    <property type="protein sequence ID" value="PIO62218.1"/>
    <property type="molecule type" value="Genomic_DNA"/>
</dbReference>
<keyword evidence="5" id="KW-0479">Metal-binding</keyword>
<dbReference type="InterPro" id="IPR044861">
    <property type="entry name" value="IPNS-like_FE2OG_OXY"/>
</dbReference>
<dbReference type="GO" id="GO:0005791">
    <property type="term" value="C:rough endoplasmic reticulum"/>
    <property type="evidence" value="ECO:0007669"/>
    <property type="project" value="UniProtKB-SubCell"/>
</dbReference>
<evidence type="ECO:0000256" key="9">
    <source>
        <dbReference type="ARBA" id="ARBA00023004"/>
    </source>
</evidence>
<dbReference type="InterPro" id="IPR050757">
    <property type="entry name" value="Collagen_mod_GT25"/>
</dbReference>
<keyword evidence="14" id="KW-1185">Reference proteome</keyword>
<dbReference type="GO" id="GO:0005789">
    <property type="term" value="C:endoplasmic reticulum membrane"/>
    <property type="evidence" value="ECO:0007669"/>
    <property type="project" value="UniProtKB-SubCell"/>
</dbReference>
<dbReference type="Pfam" id="PF03171">
    <property type="entry name" value="2OG-FeII_Oxy"/>
    <property type="match status" value="1"/>
</dbReference>
<dbReference type="Pfam" id="PF25342">
    <property type="entry name" value="GT_PLOD"/>
    <property type="match status" value="1"/>
</dbReference>
<keyword evidence="11" id="KW-0325">Glycoprotein</keyword>
<keyword evidence="9" id="KW-0408">Iron</keyword>
<proteinExistence type="predicted"/>
<organism evidence="13 14">
    <name type="scientific">Teladorsagia circumcincta</name>
    <name type="common">Brown stomach worm</name>
    <name type="synonym">Ostertagia circumcincta</name>
    <dbReference type="NCBI Taxonomy" id="45464"/>
    <lineage>
        <taxon>Eukaryota</taxon>
        <taxon>Metazoa</taxon>
        <taxon>Ecdysozoa</taxon>
        <taxon>Nematoda</taxon>
        <taxon>Chromadorea</taxon>
        <taxon>Rhabditida</taxon>
        <taxon>Rhabditina</taxon>
        <taxon>Rhabditomorpha</taxon>
        <taxon>Strongyloidea</taxon>
        <taxon>Trichostrongylidae</taxon>
        <taxon>Teladorsagia</taxon>
    </lineage>
</organism>
<dbReference type="GO" id="GO:0008475">
    <property type="term" value="F:procollagen-lysine 5-dioxygenase activity"/>
    <property type="evidence" value="ECO:0007669"/>
    <property type="project" value="InterPro"/>
</dbReference>
<keyword evidence="6" id="KW-0732">Signal</keyword>
<protein>
    <submittedName>
        <fullName evidence="13">Oxidoreductase, 2OG-Fe(II) oxygenase family protein</fullName>
    </submittedName>
</protein>
<dbReference type="InterPro" id="IPR005123">
    <property type="entry name" value="Oxoglu/Fe-dep_dioxygenase_dom"/>
</dbReference>
<feature type="domain" description="Fe2OG dioxygenase" evidence="12">
    <location>
        <begin position="218"/>
        <end position="311"/>
    </location>
</feature>
<evidence type="ECO:0000256" key="8">
    <source>
        <dbReference type="ARBA" id="ARBA00023002"/>
    </source>
</evidence>
<keyword evidence="10" id="KW-0472">Membrane</keyword>
<dbReference type="InterPro" id="IPR006620">
    <property type="entry name" value="Pro_4_hyd_alph"/>
</dbReference>
<dbReference type="PANTHER" id="PTHR10730">
    <property type="entry name" value="PROCOLLAGEN-LYSINE,2-OXOGLUTARATE 5-DIOXYGENASE/GLYCOSYLTRANSFERASE 25 FAMILY MEMBER"/>
    <property type="match status" value="1"/>
</dbReference>
<keyword evidence="8" id="KW-0560">Oxidoreductase</keyword>
<dbReference type="PROSITE" id="PS01325">
    <property type="entry name" value="LYS_HYDROXYLASE"/>
    <property type="match status" value="1"/>
</dbReference>
<dbReference type="InterPro" id="IPR001006">
    <property type="entry name" value="Procol_lys_dOase"/>
</dbReference>
<comment type="cofactor">
    <cofactor evidence="1">
        <name>Fe(2+)</name>
        <dbReference type="ChEBI" id="CHEBI:29033"/>
    </cofactor>
</comment>
<dbReference type="InterPro" id="IPR057589">
    <property type="entry name" value="GT_PLOD"/>
</dbReference>
<reference evidence="13 14" key="1">
    <citation type="submission" date="2015-09" db="EMBL/GenBank/DDBJ databases">
        <title>Draft genome of the parasitic nematode Teladorsagia circumcincta isolate WARC Sus (inbred).</title>
        <authorList>
            <person name="Mitreva M."/>
        </authorList>
    </citation>
    <scope>NUCLEOTIDE SEQUENCE [LARGE SCALE GENOMIC DNA]</scope>
    <source>
        <strain evidence="13 14">S</strain>
    </source>
</reference>
<comment type="subcellular location">
    <subcellularLocation>
        <location evidence="3">Endoplasmic reticulum membrane</location>
        <topology evidence="3">Peripheral membrane protein</topology>
        <orientation evidence="3">Lumenal side</orientation>
    </subcellularLocation>
    <subcellularLocation>
        <location evidence="4">Rough endoplasmic reticulum</location>
    </subcellularLocation>
</comment>
<evidence type="ECO:0000256" key="6">
    <source>
        <dbReference type="ARBA" id="ARBA00022729"/>
    </source>
</evidence>
<dbReference type="Gene3D" id="2.60.120.620">
    <property type="entry name" value="q2cbj1_9rhob like domain"/>
    <property type="match status" value="1"/>
</dbReference>
<dbReference type="PANTHER" id="PTHR10730:SF45">
    <property type="entry name" value="PROCOLLAGEN-LYSINE,2-OXOGLUTARATE 5-DIOXYGENASE"/>
    <property type="match status" value="1"/>
</dbReference>
<evidence type="ECO:0000256" key="5">
    <source>
        <dbReference type="ARBA" id="ARBA00022723"/>
    </source>
</evidence>